<name>A0AAD6X060_9AGAR</name>
<feature type="compositionally biased region" description="Basic and acidic residues" evidence="1">
    <location>
        <begin position="381"/>
        <end position="400"/>
    </location>
</feature>
<feature type="compositionally biased region" description="Acidic residues" evidence="1">
    <location>
        <begin position="298"/>
        <end position="312"/>
    </location>
</feature>
<keyword evidence="3" id="KW-1185">Reference proteome</keyword>
<comment type="caution">
    <text evidence="2">The sequence shown here is derived from an EMBL/GenBank/DDBJ whole genome shotgun (WGS) entry which is preliminary data.</text>
</comment>
<protein>
    <submittedName>
        <fullName evidence="2">Uncharacterized protein</fullName>
    </submittedName>
</protein>
<evidence type="ECO:0000313" key="2">
    <source>
        <dbReference type="EMBL" id="KAJ7033983.1"/>
    </source>
</evidence>
<gene>
    <name evidence="2" type="ORF">C8F04DRAFT_1260480</name>
</gene>
<feature type="compositionally biased region" description="Basic residues" evidence="1">
    <location>
        <begin position="317"/>
        <end position="337"/>
    </location>
</feature>
<accession>A0AAD6X060</accession>
<evidence type="ECO:0000313" key="3">
    <source>
        <dbReference type="Proteomes" id="UP001218188"/>
    </source>
</evidence>
<feature type="region of interest" description="Disordered" evidence="1">
    <location>
        <begin position="275"/>
        <end position="404"/>
    </location>
</feature>
<feature type="region of interest" description="Disordered" evidence="1">
    <location>
        <begin position="427"/>
        <end position="451"/>
    </location>
</feature>
<organism evidence="2 3">
    <name type="scientific">Mycena alexandri</name>
    <dbReference type="NCBI Taxonomy" id="1745969"/>
    <lineage>
        <taxon>Eukaryota</taxon>
        <taxon>Fungi</taxon>
        <taxon>Dikarya</taxon>
        <taxon>Basidiomycota</taxon>
        <taxon>Agaricomycotina</taxon>
        <taxon>Agaricomycetes</taxon>
        <taxon>Agaricomycetidae</taxon>
        <taxon>Agaricales</taxon>
        <taxon>Marasmiineae</taxon>
        <taxon>Mycenaceae</taxon>
        <taxon>Mycena</taxon>
    </lineage>
</organism>
<reference evidence="2" key="1">
    <citation type="submission" date="2023-03" db="EMBL/GenBank/DDBJ databases">
        <title>Massive genome expansion in bonnet fungi (Mycena s.s.) driven by repeated elements and novel gene families across ecological guilds.</title>
        <authorList>
            <consortium name="Lawrence Berkeley National Laboratory"/>
            <person name="Harder C.B."/>
            <person name="Miyauchi S."/>
            <person name="Viragh M."/>
            <person name="Kuo A."/>
            <person name="Thoen E."/>
            <person name="Andreopoulos B."/>
            <person name="Lu D."/>
            <person name="Skrede I."/>
            <person name="Drula E."/>
            <person name="Henrissat B."/>
            <person name="Morin E."/>
            <person name="Kohler A."/>
            <person name="Barry K."/>
            <person name="LaButti K."/>
            <person name="Morin E."/>
            <person name="Salamov A."/>
            <person name="Lipzen A."/>
            <person name="Mereny Z."/>
            <person name="Hegedus B."/>
            <person name="Baldrian P."/>
            <person name="Stursova M."/>
            <person name="Weitz H."/>
            <person name="Taylor A."/>
            <person name="Grigoriev I.V."/>
            <person name="Nagy L.G."/>
            <person name="Martin F."/>
            <person name="Kauserud H."/>
        </authorList>
    </citation>
    <scope>NUCLEOTIDE SEQUENCE</scope>
    <source>
        <strain evidence="2">CBHHK200</strain>
    </source>
</reference>
<feature type="compositionally biased region" description="Low complexity" evidence="1">
    <location>
        <begin position="288"/>
        <end position="297"/>
    </location>
</feature>
<dbReference type="AlphaFoldDB" id="A0AAD6X060"/>
<feature type="compositionally biased region" description="Basic residues" evidence="1">
    <location>
        <begin position="441"/>
        <end position="451"/>
    </location>
</feature>
<sequence>MSITRASLWRLADHEEPELPLPVYDPFAPPVPEPLDENERALKHDAIKSLNERIRRWLKYRVRSLRNGLTSQAAMRDNPFSQFMHESYGTVIAPVVAERWKEQSINADGSANTKKPNAPFRCAVARELFAALPQEEQDEISARAKEEAKQAKLDYAQGMKEGPSKSPEARQRCIDGFGRFIAPIMKGLHDYTGLKGYILLGGPIPRYAGEIGTVHLSVGSNLASVPTPFPGWDKQRWNRDVVGYLKEYLATAFSAEECSEAALPSTEPLKAGLFTFDSDVPESDSDSDSSSSSSSSSSDDEEEESEESEEEDGGKKGKEKAKKRNEKKEKAKGKGKAKATAPTTGVKKRKRAVEEEAGGAAKKGKNTGGDDNSNREEDEAEAARRADKAARIEEGRRYAQERNANMARNDALLSASRLAIGIVPVGKKATGGEAGKESARCRRRRRASPQI</sequence>
<dbReference type="Proteomes" id="UP001218188">
    <property type="component" value="Unassembled WGS sequence"/>
</dbReference>
<proteinExistence type="predicted"/>
<evidence type="ECO:0000256" key="1">
    <source>
        <dbReference type="SAM" id="MobiDB-lite"/>
    </source>
</evidence>
<dbReference type="EMBL" id="JARJCM010000061">
    <property type="protein sequence ID" value="KAJ7033983.1"/>
    <property type="molecule type" value="Genomic_DNA"/>
</dbReference>